<name>A0AAE3GXU4_9CYAN</name>
<dbReference type="AlphaFoldDB" id="A0AAE3GXU4"/>
<dbReference type="PANTHER" id="PTHR44835:SF1">
    <property type="entry name" value="PROTEIN O-GLCNAC TRANSFERASE"/>
    <property type="match status" value="1"/>
</dbReference>
<organism evidence="10 11">
    <name type="scientific">Limnofasciculus baicalensis BBK-W-15</name>
    <dbReference type="NCBI Taxonomy" id="2699891"/>
    <lineage>
        <taxon>Bacteria</taxon>
        <taxon>Bacillati</taxon>
        <taxon>Cyanobacteriota</taxon>
        <taxon>Cyanophyceae</taxon>
        <taxon>Coleofasciculales</taxon>
        <taxon>Coleofasciculaceae</taxon>
        <taxon>Limnofasciculus</taxon>
        <taxon>Limnofasciculus baicalensis</taxon>
    </lineage>
</organism>
<evidence type="ECO:0000256" key="7">
    <source>
        <dbReference type="ARBA" id="ARBA00022803"/>
    </source>
</evidence>
<dbReference type="Gene3D" id="3.40.50.11380">
    <property type="match status" value="1"/>
</dbReference>
<evidence type="ECO:0000256" key="8">
    <source>
        <dbReference type="PROSITE-ProRule" id="PRU00339"/>
    </source>
</evidence>
<keyword evidence="11" id="KW-1185">Reference proteome</keyword>
<comment type="caution">
    <text evidence="10">The sequence shown here is derived from an EMBL/GenBank/DDBJ whole genome shotgun (WGS) entry which is preliminary data.</text>
</comment>
<evidence type="ECO:0000256" key="4">
    <source>
        <dbReference type="ARBA" id="ARBA00022676"/>
    </source>
</evidence>
<feature type="repeat" description="TPR" evidence="8">
    <location>
        <begin position="38"/>
        <end position="71"/>
    </location>
</feature>
<protein>
    <recommendedName>
        <fullName evidence="3">protein O-GlcNAc transferase</fullName>
        <ecNumber evidence="3">2.4.1.255</ecNumber>
    </recommendedName>
</protein>
<dbReference type="Pfam" id="PF13844">
    <property type="entry name" value="Glyco_transf_41"/>
    <property type="match status" value="1"/>
</dbReference>
<feature type="repeat" description="TPR" evidence="8">
    <location>
        <begin position="208"/>
        <end position="241"/>
    </location>
</feature>
<keyword evidence="4" id="KW-0328">Glycosyltransferase</keyword>
<keyword evidence="5" id="KW-0808">Transferase</keyword>
<evidence type="ECO:0000256" key="5">
    <source>
        <dbReference type="ARBA" id="ARBA00022679"/>
    </source>
</evidence>
<comment type="pathway">
    <text evidence="1">Protein modification; protein glycosylation.</text>
</comment>
<feature type="repeat" description="TPR" evidence="8">
    <location>
        <begin position="72"/>
        <end position="105"/>
    </location>
</feature>
<feature type="repeat" description="TPR" evidence="8">
    <location>
        <begin position="276"/>
        <end position="309"/>
    </location>
</feature>
<evidence type="ECO:0000256" key="1">
    <source>
        <dbReference type="ARBA" id="ARBA00004922"/>
    </source>
</evidence>
<feature type="repeat" description="TPR" evidence="8">
    <location>
        <begin position="174"/>
        <end position="207"/>
    </location>
</feature>
<dbReference type="InterPro" id="IPR019734">
    <property type="entry name" value="TPR_rpt"/>
</dbReference>
<gene>
    <name evidence="10" type="ORF">NJ959_28890</name>
</gene>
<evidence type="ECO:0000313" key="10">
    <source>
        <dbReference type="EMBL" id="MCP2732454.1"/>
    </source>
</evidence>
<evidence type="ECO:0000313" key="11">
    <source>
        <dbReference type="Proteomes" id="UP001204953"/>
    </source>
</evidence>
<comment type="similarity">
    <text evidence="2">Belongs to the glycosyltransferase 41 family. O-GlcNAc transferase subfamily.</text>
</comment>
<evidence type="ECO:0000259" key="9">
    <source>
        <dbReference type="Pfam" id="PF13844"/>
    </source>
</evidence>
<dbReference type="Pfam" id="PF00515">
    <property type="entry name" value="TPR_1"/>
    <property type="match status" value="2"/>
</dbReference>
<dbReference type="PROSITE" id="PS50293">
    <property type="entry name" value="TPR_REGION"/>
    <property type="match status" value="5"/>
</dbReference>
<dbReference type="InterPro" id="IPR029489">
    <property type="entry name" value="OGT/SEC/SPY_C"/>
</dbReference>
<feature type="repeat" description="TPR" evidence="8">
    <location>
        <begin position="242"/>
        <end position="275"/>
    </location>
</feature>
<dbReference type="InterPro" id="IPR011990">
    <property type="entry name" value="TPR-like_helical_dom_sf"/>
</dbReference>
<dbReference type="Proteomes" id="UP001204953">
    <property type="component" value="Unassembled WGS sequence"/>
</dbReference>
<evidence type="ECO:0000256" key="6">
    <source>
        <dbReference type="ARBA" id="ARBA00022737"/>
    </source>
</evidence>
<dbReference type="SUPFAM" id="SSF48452">
    <property type="entry name" value="TPR-like"/>
    <property type="match status" value="1"/>
</dbReference>
<feature type="repeat" description="TPR" evidence="8">
    <location>
        <begin position="106"/>
        <end position="139"/>
    </location>
</feature>
<dbReference type="RefSeq" id="WP_254015166.1">
    <property type="nucleotide sequence ID" value="NZ_JAMZMM010000606.1"/>
</dbReference>
<feature type="repeat" description="TPR" evidence="8">
    <location>
        <begin position="140"/>
        <end position="173"/>
    </location>
</feature>
<reference evidence="10" key="1">
    <citation type="submission" date="2022-06" db="EMBL/GenBank/DDBJ databases">
        <title>New cyanobacteria of genus Symplocastrum in benthos of Lake Baikal.</title>
        <authorList>
            <person name="Sorokovikova E."/>
            <person name="Tikhonova I."/>
            <person name="Krasnopeev A."/>
            <person name="Evseev P."/>
            <person name="Gladkikh A."/>
            <person name="Belykh O."/>
        </authorList>
    </citation>
    <scope>NUCLEOTIDE SEQUENCE</scope>
    <source>
        <strain evidence="10">BBK-W-15</strain>
    </source>
</reference>
<dbReference type="Pfam" id="PF13181">
    <property type="entry name" value="TPR_8"/>
    <property type="match status" value="1"/>
</dbReference>
<keyword evidence="7 8" id="KW-0802">TPR repeat</keyword>
<dbReference type="PANTHER" id="PTHR44835">
    <property type="entry name" value="UDP-N-ACETYLGLUCOSAMINE--PEPTIDE N-ACETYLGLUCOSAMINYLTRANSFERASE SPINDLY-RELATED"/>
    <property type="match status" value="1"/>
</dbReference>
<dbReference type="Pfam" id="PF13424">
    <property type="entry name" value="TPR_12"/>
    <property type="match status" value="2"/>
</dbReference>
<evidence type="ECO:0000256" key="3">
    <source>
        <dbReference type="ARBA" id="ARBA00011970"/>
    </source>
</evidence>
<dbReference type="SMART" id="SM00028">
    <property type="entry name" value="TPR"/>
    <property type="match status" value="9"/>
</dbReference>
<dbReference type="EMBL" id="JAMZMM010000606">
    <property type="protein sequence ID" value="MCP2732454.1"/>
    <property type="molecule type" value="Genomic_DNA"/>
</dbReference>
<dbReference type="Gene3D" id="1.25.40.10">
    <property type="entry name" value="Tetratricopeptide repeat domain"/>
    <property type="match status" value="5"/>
</dbReference>
<dbReference type="GO" id="GO:0097363">
    <property type="term" value="F:protein O-acetylglucosaminyltransferase activity"/>
    <property type="evidence" value="ECO:0007669"/>
    <property type="project" value="UniProtKB-EC"/>
</dbReference>
<dbReference type="InterPro" id="IPR051939">
    <property type="entry name" value="Glycosyltr_41/O-GlcNAc_trsf"/>
</dbReference>
<dbReference type="EC" id="2.4.1.255" evidence="3"/>
<feature type="domain" description="O-GlcNAc transferase C-terminal" evidence="9">
    <location>
        <begin position="356"/>
        <end position="510"/>
    </location>
</feature>
<dbReference type="Pfam" id="PF13432">
    <property type="entry name" value="TPR_16"/>
    <property type="match status" value="1"/>
</dbReference>
<proteinExistence type="inferred from homology"/>
<sequence length="528" mass="59988">MSESQKLVQQGIQYLESGKLPDAETCFRQFIQTNSDNPDAWHLLGIVSAQKKEYSQAIEQIMRAIQLNPKEALFYNNLANVYQDKGDIEAAISAFTHALELAPQSWDIYYNLGILFGIKNDFDSAIKFLETFVKAQPHHVEGHTNLGVAYGKKGETEKGIAAFEKALALNPNQVNTLNNLGNAYIEYGELEKAILSCQKAIELEPNYAEAHYHLALALQKQDRLTEAVKSYQKALEIQSNYPNALNNLGNVFSSQGRFSEAIESYQKALEIEPKLRNTLYTLGNVFLSQGRTNEVIQSYQGAFNIDPQFIIARSNYVFSLNYSDSHQPETIYQEHQKWAELYETPLAKLIPQHPNVPNPEKKIRLGYVSGDFKTHSVAFFIESILANHNHQKFEIICYSNTNQRDRVTTRLKALADGWRQIETMGDEKVAELIQQDEIDILVDLSGHSKDNRLLVFARKPAPIQVTYLGYPNTTGLKNIDYRLTDGYTDPLGETDHLYSETLIRLPHGFLCYTPPQRYSRCEPTALFN</sequence>
<keyword evidence="6" id="KW-0677">Repeat</keyword>
<evidence type="ECO:0000256" key="2">
    <source>
        <dbReference type="ARBA" id="ARBA00005386"/>
    </source>
</evidence>
<accession>A0AAE3GXU4</accession>
<dbReference type="PROSITE" id="PS50005">
    <property type="entry name" value="TPR"/>
    <property type="match status" value="8"/>
</dbReference>